<evidence type="ECO:0000256" key="4">
    <source>
        <dbReference type="ARBA" id="ARBA00022605"/>
    </source>
</evidence>
<keyword evidence="4" id="KW-0028">Amino-acid biosynthesis</keyword>
<comment type="similarity">
    <text evidence="2">Belongs to the chorismate synthase family.</text>
</comment>
<dbReference type="AlphaFoldDB" id="A0A2U1QL31"/>
<dbReference type="GO" id="GO:0009073">
    <property type="term" value="P:aromatic amino acid family biosynthetic process"/>
    <property type="evidence" value="ECO:0007669"/>
    <property type="project" value="UniProtKB-KW"/>
</dbReference>
<keyword evidence="8" id="KW-1185">Reference proteome</keyword>
<evidence type="ECO:0000256" key="3">
    <source>
        <dbReference type="ARBA" id="ARBA00013036"/>
    </source>
</evidence>
<evidence type="ECO:0000313" key="8">
    <source>
        <dbReference type="Proteomes" id="UP000245207"/>
    </source>
</evidence>
<dbReference type="PANTHER" id="PTHR21085">
    <property type="entry name" value="CHORISMATE SYNTHASE"/>
    <property type="match status" value="1"/>
</dbReference>
<reference evidence="7 8" key="1">
    <citation type="journal article" date="2018" name="Mol. Plant">
        <title>The genome of Artemisia annua provides insight into the evolution of Asteraceae family and artemisinin biosynthesis.</title>
        <authorList>
            <person name="Shen Q."/>
            <person name="Zhang L."/>
            <person name="Liao Z."/>
            <person name="Wang S."/>
            <person name="Yan T."/>
            <person name="Shi P."/>
            <person name="Liu M."/>
            <person name="Fu X."/>
            <person name="Pan Q."/>
            <person name="Wang Y."/>
            <person name="Lv Z."/>
            <person name="Lu X."/>
            <person name="Zhang F."/>
            <person name="Jiang W."/>
            <person name="Ma Y."/>
            <person name="Chen M."/>
            <person name="Hao X."/>
            <person name="Li L."/>
            <person name="Tang Y."/>
            <person name="Lv G."/>
            <person name="Zhou Y."/>
            <person name="Sun X."/>
            <person name="Brodelius P.E."/>
            <person name="Rose J.K.C."/>
            <person name="Tang K."/>
        </authorList>
    </citation>
    <scope>NUCLEOTIDE SEQUENCE [LARGE SCALE GENOMIC DNA]</scope>
    <source>
        <strain evidence="8">cv. Huhao1</strain>
        <tissue evidence="7">Leaf</tissue>
    </source>
</reference>
<dbReference type="STRING" id="35608.A0A2U1QL31"/>
<dbReference type="OrthoDB" id="1721239at2759"/>
<protein>
    <recommendedName>
        <fullName evidence="3">chorismate synthase</fullName>
        <ecNumber evidence="3">4.2.3.5</ecNumber>
    </recommendedName>
</protein>
<dbReference type="EC" id="4.2.3.5" evidence="3"/>
<sequence>MADTPNIDELREACGSDELSHVFTFLQSQDITDDEGFLIRMGDGSTQLRAKLDKRNDTIDEAFSFDPDNEVAKDGEDCLVESQVRDHRRLDLMAQLLLLTREGIEEKKAHIEKIKAIHAQKRVLNMKLCTDMQLRRSRELWSFCQIYVVTSKLQLLESNICRCPDPEYARKMIVAIDDVRVRGDSVGGVVTCIGLGSPVFDKLEAELAKTALSIPATKGFEFGSGSAGISSSLEDKQVMG</sequence>
<evidence type="ECO:0000313" key="7">
    <source>
        <dbReference type="EMBL" id="PWA98698.1"/>
    </source>
</evidence>
<dbReference type="GO" id="GO:0009423">
    <property type="term" value="P:chorismate biosynthetic process"/>
    <property type="evidence" value="ECO:0007669"/>
    <property type="project" value="TreeGrafter"/>
</dbReference>
<dbReference type="InterPro" id="IPR000453">
    <property type="entry name" value="Chorismate_synth"/>
</dbReference>
<name>A0A2U1QL31_ARTAN</name>
<dbReference type="GO" id="GO:0004107">
    <property type="term" value="F:chorismate synthase activity"/>
    <property type="evidence" value="ECO:0007669"/>
    <property type="project" value="UniProtKB-EC"/>
</dbReference>
<accession>A0A2U1QL31</accession>
<keyword evidence="5" id="KW-0057">Aromatic amino acid biosynthesis</keyword>
<comment type="caution">
    <text evidence="7">The sequence shown here is derived from an EMBL/GenBank/DDBJ whole genome shotgun (WGS) entry which is preliminary data.</text>
</comment>
<dbReference type="InterPro" id="IPR035904">
    <property type="entry name" value="Chorismate_synth_AroC_sf"/>
</dbReference>
<dbReference type="GO" id="GO:0005829">
    <property type="term" value="C:cytosol"/>
    <property type="evidence" value="ECO:0007669"/>
    <property type="project" value="TreeGrafter"/>
</dbReference>
<dbReference type="EMBL" id="PKPP01000053">
    <property type="protein sequence ID" value="PWA98698.1"/>
    <property type="molecule type" value="Genomic_DNA"/>
</dbReference>
<proteinExistence type="inferred from homology"/>
<comment type="pathway">
    <text evidence="1">Metabolic intermediate biosynthesis; chorismate biosynthesis; chorismate from D-erythrose 4-phosphate and phosphoenolpyruvate: step 7/7.</text>
</comment>
<gene>
    <name evidence="7" type="ORF">CTI12_AA015580</name>
</gene>
<keyword evidence="6" id="KW-0456">Lyase</keyword>
<evidence type="ECO:0000256" key="6">
    <source>
        <dbReference type="ARBA" id="ARBA00023239"/>
    </source>
</evidence>
<organism evidence="7 8">
    <name type="scientific">Artemisia annua</name>
    <name type="common">Sweet wormwood</name>
    <dbReference type="NCBI Taxonomy" id="35608"/>
    <lineage>
        <taxon>Eukaryota</taxon>
        <taxon>Viridiplantae</taxon>
        <taxon>Streptophyta</taxon>
        <taxon>Embryophyta</taxon>
        <taxon>Tracheophyta</taxon>
        <taxon>Spermatophyta</taxon>
        <taxon>Magnoliopsida</taxon>
        <taxon>eudicotyledons</taxon>
        <taxon>Gunneridae</taxon>
        <taxon>Pentapetalae</taxon>
        <taxon>asterids</taxon>
        <taxon>campanulids</taxon>
        <taxon>Asterales</taxon>
        <taxon>Asteraceae</taxon>
        <taxon>Asteroideae</taxon>
        <taxon>Anthemideae</taxon>
        <taxon>Artemisiinae</taxon>
        <taxon>Artemisia</taxon>
    </lineage>
</organism>
<dbReference type="SUPFAM" id="SSF103263">
    <property type="entry name" value="Chorismate synthase, AroC"/>
    <property type="match status" value="1"/>
</dbReference>
<dbReference type="Gene3D" id="3.60.150.10">
    <property type="entry name" value="Chorismate synthase AroC"/>
    <property type="match status" value="1"/>
</dbReference>
<dbReference type="PANTHER" id="PTHR21085:SF0">
    <property type="entry name" value="CHORISMATE SYNTHASE"/>
    <property type="match status" value="1"/>
</dbReference>
<evidence type="ECO:0000256" key="5">
    <source>
        <dbReference type="ARBA" id="ARBA00023141"/>
    </source>
</evidence>
<dbReference type="GO" id="GO:0010181">
    <property type="term" value="F:FMN binding"/>
    <property type="evidence" value="ECO:0007669"/>
    <property type="project" value="TreeGrafter"/>
</dbReference>
<dbReference type="Proteomes" id="UP000245207">
    <property type="component" value="Unassembled WGS sequence"/>
</dbReference>
<dbReference type="GO" id="GO:0008652">
    <property type="term" value="P:amino acid biosynthetic process"/>
    <property type="evidence" value="ECO:0007669"/>
    <property type="project" value="UniProtKB-KW"/>
</dbReference>
<dbReference type="Pfam" id="PF01264">
    <property type="entry name" value="Chorismate_synt"/>
    <property type="match status" value="1"/>
</dbReference>
<evidence type="ECO:0000256" key="1">
    <source>
        <dbReference type="ARBA" id="ARBA00005044"/>
    </source>
</evidence>
<evidence type="ECO:0000256" key="2">
    <source>
        <dbReference type="ARBA" id="ARBA00008014"/>
    </source>
</evidence>